<keyword evidence="2" id="KW-1185">Reference proteome</keyword>
<dbReference type="AlphaFoldDB" id="A0A553V192"/>
<sequence>MFKETACQDIAKNVATGTTTSVANTTITTTTIIMVAHTTTTITIMANTTTTMMGITITTTKIKVHQPRSRRGGADTSHLLALFSLAF</sequence>
<proteinExistence type="predicted"/>
<evidence type="ECO:0000313" key="1">
    <source>
        <dbReference type="EMBL" id="TSA86249.1"/>
    </source>
</evidence>
<organism evidence="1 2">
    <name type="scientific">Helicobacter mehlei</name>
    <dbReference type="NCBI Taxonomy" id="2316080"/>
    <lineage>
        <taxon>Bacteria</taxon>
        <taxon>Pseudomonadati</taxon>
        <taxon>Campylobacterota</taxon>
        <taxon>Epsilonproteobacteria</taxon>
        <taxon>Campylobacterales</taxon>
        <taxon>Helicobacteraceae</taxon>
        <taxon>Helicobacter</taxon>
    </lineage>
</organism>
<dbReference type="Proteomes" id="UP000319322">
    <property type="component" value="Unassembled WGS sequence"/>
</dbReference>
<reference evidence="1" key="1">
    <citation type="submission" date="2019-07" db="EMBL/GenBank/DDBJ databases">
        <title>Helicobacter labacensis sp. nov., Helicobacter mehlei sp. nov. and Helicobacter vulpis sp. nov., isolated from gastric mucosa of red fox (Vulpis vulpis).</title>
        <authorList>
            <person name="Kusar D."/>
            <person name="Gruntar I."/>
            <person name="Pate M."/>
            <person name="Zajc U."/>
            <person name="Ocepek M."/>
        </authorList>
    </citation>
    <scope>NUCLEOTIDE SEQUENCE [LARGE SCALE GENOMIC DNA]</scope>
    <source>
        <strain evidence="1">L8b</strain>
    </source>
</reference>
<reference evidence="1" key="2">
    <citation type="submission" date="2019-07" db="EMBL/GenBank/DDBJ databases">
        <authorList>
            <person name="Papic B."/>
        </authorList>
    </citation>
    <scope>NUCLEOTIDE SEQUENCE [LARGE SCALE GENOMIC DNA]</scope>
    <source>
        <strain evidence="1">L8b</strain>
    </source>
</reference>
<evidence type="ECO:0000313" key="2">
    <source>
        <dbReference type="Proteomes" id="UP000319322"/>
    </source>
</evidence>
<comment type="caution">
    <text evidence="1">The sequence shown here is derived from an EMBL/GenBank/DDBJ whole genome shotgun (WGS) entry which is preliminary data.</text>
</comment>
<gene>
    <name evidence="1" type="ORF">FNE76_01850</name>
</gene>
<protein>
    <submittedName>
        <fullName evidence="1">Uncharacterized protein</fullName>
    </submittedName>
</protein>
<name>A0A553V192_9HELI</name>
<dbReference type="EMBL" id="VKGC01000003">
    <property type="protein sequence ID" value="TSA86249.1"/>
    <property type="molecule type" value="Genomic_DNA"/>
</dbReference>
<accession>A0A553V192</accession>